<dbReference type="Gene3D" id="2.60.40.10">
    <property type="entry name" value="Immunoglobulins"/>
    <property type="match status" value="1"/>
</dbReference>
<dbReference type="GO" id="GO:0004553">
    <property type="term" value="F:hydrolase activity, hydrolyzing O-glycosyl compounds"/>
    <property type="evidence" value="ECO:0007669"/>
    <property type="project" value="InterPro"/>
</dbReference>
<dbReference type="OrthoDB" id="9805159at2"/>
<dbReference type="EMBL" id="FRFD01000005">
    <property type="protein sequence ID" value="SHO48261.1"/>
    <property type="molecule type" value="Genomic_DNA"/>
</dbReference>
<dbReference type="AlphaFoldDB" id="A0A1M7Y6N7"/>
<evidence type="ECO:0000313" key="5">
    <source>
        <dbReference type="EMBL" id="SHO48261.1"/>
    </source>
</evidence>
<dbReference type="Pfam" id="PF00128">
    <property type="entry name" value="Alpha-amylase"/>
    <property type="match status" value="2"/>
</dbReference>
<dbReference type="InterPro" id="IPR017853">
    <property type="entry name" value="GH"/>
</dbReference>
<reference evidence="5 6" key="1">
    <citation type="submission" date="2016-12" db="EMBL/GenBank/DDBJ databases">
        <authorList>
            <person name="Song W.-J."/>
            <person name="Kurnit D.M."/>
        </authorList>
    </citation>
    <scope>NUCLEOTIDE SEQUENCE [LARGE SCALE GENOMIC DNA]</scope>
    <source>
        <strain evidence="5 6">DSM 12503</strain>
    </source>
</reference>
<dbReference type="Pfam" id="PF02903">
    <property type="entry name" value="Alpha-amylase_N"/>
    <property type="match status" value="1"/>
</dbReference>
<dbReference type="STRING" id="1121345.SAMN02745217_01742"/>
<evidence type="ECO:0000256" key="2">
    <source>
        <dbReference type="ARBA" id="ARBA00022801"/>
    </source>
</evidence>
<evidence type="ECO:0000256" key="3">
    <source>
        <dbReference type="ARBA" id="ARBA00023295"/>
    </source>
</evidence>
<evidence type="ECO:0000259" key="4">
    <source>
        <dbReference type="SMART" id="SM00642"/>
    </source>
</evidence>
<dbReference type="SUPFAM" id="SSF51011">
    <property type="entry name" value="Glycosyl hydrolase domain"/>
    <property type="match status" value="1"/>
</dbReference>
<feature type="domain" description="Glycosyl hydrolase family 13 catalytic" evidence="4">
    <location>
        <begin position="128"/>
        <end position="580"/>
    </location>
</feature>
<dbReference type="Proteomes" id="UP000184612">
    <property type="component" value="Unassembled WGS sequence"/>
</dbReference>
<dbReference type="GO" id="GO:0005975">
    <property type="term" value="P:carbohydrate metabolic process"/>
    <property type="evidence" value="ECO:0007669"/>
    <property type="project" value="InterPro"/>
</dbReference>
<dbReference type="InterPro" id="IPR004185">
    <property type="entry name" value="Glyco_hydro_13_lg-like_dom"/>
</dbReference>
<keyword evidence="3" id="KW-0326">Glycosidase</keyword>
<dbReference type="InterPro" id="IPR013783">
    <property type="entry name" value="Ig-like_fold"/>
</dbReference>
<dbReference type="CDD" id="cd11338">
    <property type="entry name" value="AmyAc_CMD"/>
    <property type="match status" value="1"/>
</dbReference>
<organism evidence="5 6">
    <name type="scientific">Anaerocolumna xylanovorans DSM 12503</name>
    <dbReference type="NCBI Taxonomy" id="1121345"/>
    <lineage>
        <taxon>Bacteria</taxon>
        <taxon>Bacillati</taxon>
        <taxon>Bacillota</taxon>
        <taxon>Clostridia</taxon>
        <taxon>Lachnospirales</taxon>
        <taxon>Lachnospiraceae</taxon>
        <taxon>Anaerocolumna</taxon>
    </lineage>
</organism>
<comment type="similarity">
    <text evidence="1">Belongs to the glycosyl hydrolase 13 family.</text>
</comment>
<dbReference type="Gene3D" id="3.20.20.80">
    <property type="entry name" value="Glycosidases"/>
    <property type="match status" value="1"/>
</dbReference>
<dbReference type="InterPro" id="IPR014756">
    <property type="entry name" value="Ig_E-set"/>
</dbReference>
<dbReference type="InterPro" id="IPR013780">
    <property type="entry name" value="Glyco_hydro_b"/>
</dbReference>
<proteinExistence type="inferred from homology"/>
<evidence type="ECO:0000313" key="6">
    <source>
        <dbReference type="Proteomes" id="UP000184612"/>
    </source>
</evidence>
<dbReference type="SUPFAM" id="SSF51445">
    <property type="entry name" value="(Trans)glycosidases"/>
    <property type="match status" value="1"/>
</dbReference>
<keyword evidence="6" id="KW-1185">Reference proteome</keyword>
<dbReference type="SUPFAM" id="SSF81296">
    <property type="entry name" value="E set domains"/>
    <property type="match status" value="1"/>
</dbReference>
<protein>
    <submittedName>
        <fullName evidence="5">Alpha-glucosidase</fullName>
    </submittedName>
</protein>
<sequence length="691" mass="79965">MINKSALYSDGTKDYRVPPEPEEFEAVKVRLRTEKGDLKVNINLATEAKEIEAVKMEKVAGDEYFDYYESTIHLTDVPVRYYFEISDAAGTCYYNKAGGVDRLQDKFHFNLTPGFHTPDWAKGAVIYQIYVDRFYNGDTTNDVEDREYFYVGDYTRKVEDWYQYPAAVGIREFYGGDLAGVIKKLDYLSGLGVEVLYLNPIFVSPSNHKYDTQDYDYVDPHFGIIEEDCEETMPEGVYDNRKAYRYKKRVTSLVNLNKSNELFAKLVEIAHERGMKVILDGVFNHCGSFHKWLDREGIYEGEEGFQVGAYWEEESPYKDYFNFQEKSWPENRSYDGWWGHETLPKLNYEGSEKLYEEILKIGAKWVSPPYNCDGWRLDVAADLGLSRGFNHKFWKDFRRVVKEANTEAVVLAEHYGDSREWLLGDEWDTVMNYDAFMEPLTWFLTGMEKHSDSYEETLYNSGTAFEGLMKNAMASFQMPSLLTAMNELSNHDHSRFLTRTNKKVGRTATMGPKAAEAGINKGVFREAVTVQMTWPGAPTVYYGDEAGLCGFTDPDNRRSYPWGREDMDLIQFHRDIIHIHKSYEALRIGSHLMLHAGYGYLCYGRFDKQDKFIIALNNTEAPMEVRIDAWRIGIKDTDTLSRMILTTREGHSNDSEMYYTDGGILNLYLPPVSSLIIKNFVERESKKTIEM</sequence>
<accession>A0A1M7Y6N7</accession>
<dbReference type="PANTHER" id="PTHR10357">
    <property type="entry name" value="ALPHA-AMYLASE FAMILY MEMBER"/>
    <property type="match status" value="1"/>
</dbReference>
<dbReference type="InterPro" id="IPR006047">
    <property type="entry name" value="GH13_cat_dom"/>
</dbReference>
<dbReference type="RefSeq" id="WP_073588465.1">
    <property type="nucleotide sequence ID" value="NZ_FRFD01000005.1"/>
</dbReference>
<dbReference type="CDD" id="cd02857">
    <property type="entry name" value="E_set_CDase_PDE_N"/>
    <property type="match status" value="1"/>
</dbReference>
<dbReference type="SMART" id="SM00642">
    <property type="entry name" value="Aamy"/>
    <property type="match status" value="1"/>
</dbReference>
<keyword evidence="2" id="KW-0378">Hydrolase</keyword>
<evidence type="ECO:0000256" key="1">
    <source>
        <dbReference type="ARBA" id="ARBA00008061"/>
    </source>
</evidence>
<dbReference type="Gene3D" id="2.60.40.1180">
    <property type="entry name" value="Golgi alpha-mannosidase II"/>
    <property type="match status" value="1"/>
</dbReference>
<dbReference type="PANTHER" id="PTHR10357:SF210">
    <property type="entry name" value="MALTODEXTRIN GLUCOSIDASE"/>
    <property type="match status" value="1"/>
</dbReference>
<gene>
    <name evidence="5" type="ORF">SAMN02745217_01742</name>
</gene>
<name>A0A1M7Y6N7_9FIRM</name>